<reference evidence="1 3" key="2">
    <citation type="journal article" date="2014" name="BMC Genomics">
        <title>An improved genome release (version Mt4.0) for the model legume Medicago truncatula.</title>
        <authorList>
            <person name="Tang H."/>
            <person name="Krishnakumar V."/>
            <person name="Bidwell S."/>
            <person name="Rosen B."/>
            <person name="Chan A."/>
            <person name="Zhou S."/>
            <person name="Gentzbittel L."/>
            <person name="Childs K.L."/>
            <person name="Yandell M."/>
            <person name="Gundlach H."/>
            <person name="Mayer K.F."/>
            <person name="Schwartz D.C."/>
            <person name="Town C.D."/>
        </authorList>
    </citation>
    <scope>GENOME REANNOTATION</scope>
    <source>
        <strain evidence="2 3">cv. Jemalong A17</strain>
    </source>
</reference>
<dbReference type="HOGENOM" id="CLU_2853097_0_0_1"/>
<dbReference type="EnsemblPlants" id="AES95072">
    <property type="protein sequence ID" value="AES95072"/>
    <property type="gene ID" value="MTR_5g021440"/>
</dbReference>
<dbReference type="Proteomes" id="UP000002051">
    <property type="component" value="Chromosome 5"/>
</dbReference>
<dbReference type="PaxDb" id="3880-AES95072"/>
<name>G7KGD0_MEDTR</name>
<dbReference type="AlphaFoldDB" id="G7KGD0"/>
<protein>
    <submittedName>
        <fullName evidence="1">Cobalamin biosynthesis CobW-like protein, putative</fullName>
    </submittedName>
</protein>
<reference evidence="2" key="3">
    <citation type="submission" date="2015-04" db="UniProtKB">
        <authorList>
            <consortium name="EnsemblPlants"/>
        </authorList>
    </citation>
    <scope>IDENTIFICATION</scope>
    <source>
        <strain evidence="2">cv. Jemalong A17</strain>
    </source>
</reference>
<evidence type="ECO:0000313" key="3">
    <source>
        <dbReference type="Proteomes" id="UP000002051"/>
    </source>
</evidence>
<dbReference type="EMBL" id="CM001221">
    <property type="protein sequence ID" value="AES95072.1"/>
    <property type="molecule type" value="Genomic_DNA"/>
</dbReference>
<organism evidence="1 3">
    <name type="scientific">Medicago truncatula</name>
    <name type="common">Barrel medic</name>
    <name type="synonym">Medicago tribuloides</name>
    <dbReference type="NCBI Taxonomy" id="3880"/>
    <lineage>
        <taxon>Eukaryota</taxon>
        <taxon>Viridiplantae</taxon>
        <taxon>Streptophyta</taxon>
        <taxon>Embryophyta</taxon>
        <taxon>Tracheophyta</taxon>
        <taxon>Spermatophyta</taxon>
        <taxon>Magnoliopsida</taxon>
        <taxon>eudicotyledons</taxon>
        <taxon>Gunneridae</taxon>
        <taxon>Pentapetalae</taxon>
        <taxon>rosids</taxon>
        <taxon>fabids</taxon>
        <taxon>Fabales</taxon>
        <taxon>Fabaceae</taxon>
        <taxon>Papilionoideae</taxon>
        <taxon>50 kb inversion clade</taxon>
        <taxon>NPAAA clade</taxon>
        <taxon>Hologalegina</taxon>
        <taxon>IRL clade</taxon>
        <taxon>Trifolieae</taxon>
        <taxon>Medicago</taxon>
    </lineage>
</organism>
<evidence type="ECO:0000313" key="2">
    <source>
        <dbReference type="EnsemblPlants" id="AES95072"/>
    </source>
</evidence>
<sequence length="65" mass="7323">MEHDEEEPPLAVEIQQHNNDESISQQSSVGVTLIIGYLGAGKSTITHLYFSIKINTPLIFPFYNF</sequence>
<gene>
    <name evidence="1" type="ordered locus">MTR_5g021440</name>
</gene>
<reference evidence="1 3" key="1">
    <citation type="journal article" date="2011" name="Nature">
        <title>The Medicago genome provides insight into the evolution of rhizobial symbioses.</title>
        <authorList>
            <person name="Young N.D."/>
            <person name="Debelle F."/>
            <person name="Oldroyd G.E."/>
            <person name="Geurts R."/>
            <person name="Cannon S.B."/>
            <person name="Udvardi M.K."/>
            <person name="Benedito V.A."/>
            <person name="Mayer K.F."/>
            <person name="Gouzy J."/>
            <person name="Schoof H."/>
            <person name="Van de Peer Y."/>
            <person name="Proost S."/>
            <person name="Cook D.R."/>
            <person name="Meyers B.C."/>
            <person name="Spannagl M."/>
            <person name="Cheung F."/>
            <person name="De Mita S."/>
            <person name="Krishnakumar V."/>
            <person name="Gundlach H."/>
            <person name="Zhou S."/>
            <person name="Mudge J."/>
            <person name="Bharti A.K."/>
            <person name="Murray J.D."/>
            <person name="Naoumkina M.A."/>
            <person name="Rosen B."/>
            <person name="Silverstein K.A."/>
            <person name="Tang H."/>
            <person name="Rombauts S."/>
            <person name="Zhao P.X."/>
            <person name="Zhou P."/>
            <person name="Barbe V."/>
            <person name="Bardou P."/>
            <person name="Bechner M."/>
            <person name="Bellec A."/>
            <person name="Berger A."/>
            <person name="Berges H."/>
            <person name="Bidwell S."/>
            <person name="Bisseling T."/>
            <person name="Choisne N."/>
            <person name="Couloux A."/>
            <person name="Denny R."/>
            <person name="Deshpande S."/>
            <person name="Dai X."/>
            <person name="Doyle J.J."/>
            <person name="Dudez A.M."/>
            <person name="Farmer A.D."/>
            <person name="Fouteau S."/>
            <person name="Franken C."/>
            <person name="Gibelin C."/>
            <person name="Gish J."/>
            <person name="Goldstein S."/>
            <person name="Gonzalez A.J."/>
            <person name="Green P.J."/>
            <person name="Hallab A."/>
            <person name="Hartog M."/>
            <person name="Hua A."/>
            <person name="Humphray S.J."/>
            <person name="Jeong D.H."/>
            <person name="Jing Y."/>
            <person name="Jocker A."/>
            <person name="Kenton S.M."/>
            <person name="Kim D.J."/>
            <person name="Klee K."/>
            <person name="Lai H."/>
            <person name="Lang C."/>
            <person name="Lin S."/>
            <person name="Macmil S.L."/>
            <person name="Magdelenat G."/>
            <person name="Matthews L."/>
            <person name="McCorrison J."/>
            <person name="Monaghan E.L."/>
            <person name="Mun J.H."/>
            <person name="Najar F.Z."/>
            <person name="Nicholson C."/>
            <person name="Noirot C."/>
            <person name="O'Bleness M."/>
            <person name="Paule C.R."/>
            <person name="Poulain J."/>
            <person name="Prion F."/>
            <person name="Qin B."/>
            <person name="Qu C."/>
            <person name="Retzel E.F."/>
            <person name="Riddle C."/>
            <person name="Sallet E."/>
            <person name="Samain S."/>
            <person name="Samson N."/>
            <person name="Sanders I."/>
            <person name="Saurat O."/>
            <person name="Scarpelli C."/>
            <person name="Schiex T."/>
            <person name="Segurens B."/>
            <person name="Severin A.J."/>
            <person name="Sherrier D.J."/>
            <person name="Shi R."/>
            <person name="Sims S."/>
            <person name="Singer S.R."/>
            <person name="Sinharoy S."/>
            <person name="Sterck L."/>
            <person name="Viollet A."/>
            <person name="Wang B.B."/>
            <person name="Wang K."/>
            <person name="Wang M."/>
            <person name="Wang X."/>
            <person name="Warfsmann J."/>
            <person name="Weissenbach J."/>
            <person name="White D.D."/>
            <person name="White J.D."/>
            <person name="Wiley G.B."/>
            <person name="Wincker P."/>
            <person name="Xing Y."/>
            <person name="Yang L."/>
            <person name="Yao Z."/>
            <person name="Ying F."/>
            <person name="Zhai J."/>
            <person name="Zhou L."/>
            <person name="Zuber A."/>
            <person name="Denarie J."/>
            <person name="Dixon R.A."/>
            <person name="May G.D."/>
            <person name="Schwartz D.C."/>
            <person name="Rogers J."/>
            <person name="Quetier F."/>
            <person name="Town C.D."/>
            <person name="Roe B.A."/>
        </authorList>
    </citation>
    <scope>NUCLEOTIDE SEQUENCE [LARGE SCALE GENOMIC DNA]</scope>
    <source>
        <strain evidence="1">A17</strain>
        <strain evidence="2 3">cv. Jemalong A17</strain>
    </source>
</reference>
<keyword evidence="3" id="KW-1185">Reference proteome</keyword>
<proteinExistence type="predicted"/>
<accession>G7KGD0</accession>
<evidence type="ECO:0000313" key="1">
    <source>
        <dbReference type="EMBL" id="AES95072.1"/>
    </source>
</evidence>